<organism evidence="5 6">
    <name type="scientific">Agathobaculum butyriciproducens</name>
    <dbReference type="NCBI Taxonomy" id="1628085"/>
    <lineage>
        <taxon>Bacteria</taxon>
        <taxon>Bacillati</taxon>
        <taxon>Bacillota</taxon>
        <taxon>Clostridia</taxon>
        <taxon>Eubacteriales</taxon>
        <taxon>Butyricicoccaceae</taxon>
        <taxon>Agathobaculum</taxon>
    </lineage>
</organism>
<evidence type="ECO:0000256" key="1">
    <source>
        <dbReference type="ARBA" id="ARBA00022670"/>
    </source>
</evidence>
<dbReference type="InterPro" id="IPR051454">
    <property type="entry name" value="RNA/ubiquinone_mod_enzymes"/>
</dbReference>
<comment type="caution">
    <text evidence="5">The sequence shown here is derived from an EMBL/GenBank/DDBJ whole genome shotgun (WGS) entry which is preliminary data.</text>
</comment>
<proteinExistence type="inferred from homology"/>
<dbReference type="Pfam" id="PF16325">
    <property type="entry name" value="Peptidase_U32_C"/>
    <property type="match status" value="1"/>
</dbReference>
<comment type="similarity">
    <text evidence="3">Belongs to the peptidase U32 family.</text>
</comment>
<reference evidence="5 6" key="1">
    <citation type="submission" date="2021-10" db="EMBL/GenBank/DDBJ databases">
        <title>Anaerobic single-cell dispensing facilitates the cultivation of human gut bacteria.</title>
        <authorList>
            <person name="Afrizal A."/>
        </authorList>
    </citation>
    <scope>NUCLEOTIDE SEQUENCE [LARGE SCALE GENOMIC DNA]</scope>
    <source>
        <strain evidence="5 6">CLA-AA-H270</strain>
    </source>
</reference>
<keyword evidence="6" id="KW-1185">Reference proteome</keyword>
<accession>A0AAW4VS82</accession>
<feature type="domain" description="Peptidase family U32 C-terminal" evidence="4">
    <location>
        <begin position="322"/>
        <end position="403"/>
    </location>
</feature>
<dbReference type="PANTHER" id="PTHR30217">
    <property type="entry name" value="PEPTIDASE U32 FAMILY"/>
    <property type="match status" value="1"/>
</dbReference>
<dbReference type="SUPFAM" id="SSF51412">
    <property type="entry name" value="Inosine monophosphate dehydrogenase (IMPDH)"/>
    <property type="match status" value="1"/>
</dbReference>
<dbReference type="InterPro" id="IPR001539">
    <property type="entry name" value="Peptidase_U32"/>
</dbReference>
<keyword evidence="2" id="KW-0378">Hydrolase</keyword>
<dbReference type="Pfam" id="PF01136">
    <property type="entry name" value="Peptidase_U32"/>
    <property type="match status" value="1"/>
</dbReference>
<evidence type="ECO:0000313" key="5">
    <source>
        <dbReference type="EMBL" id="MCC2175766.1"/>
    </source>
</evidence>
<sequence length="410" mass="46202">MNNTPELLSPAGDLDKMRFGIAYGADAVYMAGTRFGMRAAATNFDDNALREGIAYAHAHGVKCYITVNIMPSNRDLPALPAYLELLQDAGADALIIADVGVLRMARRYAPRVPVHISTQTSILNHEAANYWADEGAERIVLARELSLEEIAEIRAKTPKELEIEAFVHGAMCISYSGRCLISQYMTGRDANHGACAQPCRWNYSLMEEKRPGQFFPVEEDGRGTYLYNSKDMCMIEHVPELIEAGITSFKIEGRNKTAYYAACVTGAYRAAIDTYKKDPGNFVLPQFCRDEVNKVSHREYYTGFYFGNQENGQHYGDSQYIREYEVVGMPVECDDSGKAVFALKNRFFDGEELELIQPGQAPYVFCAENVTDDEGTKRELFNVPQMRVHFAFPFKVSEWAILRKVKERPE</sequence>
<gene>
    <name evidence="5" type="ORF">LKD22_01255</name>
</gene>
<dbReference type="Proteomes" id="UP001298753">
    <property type="component" value="Unassembled WGS sequence"/>
</dbReference>
<evidence type="ECO:0000259" key="4">
    <source>
        <dbReference type="Pfam" id="PF16325"/>
    </source>
</evidence>
<name>A0AAW4VS82_9FIRM</name>
<dbReference type="PROSITE" id="PS01276">
    <property type="entry name" value="PEPTIDASE_U32"/>
    <property type="match status" value="1"/>
</dbReference>
<dbReference type="Gene3D" id="2.40.30.10">
    <property type="entry name" value="Translation factors"/>
    <property type="match status" value="1"/>
</dbReference>
<dbReference type="GeneID" id="98660212"/>
<dbReference type="EMBL" id="JAJEPX010000001">
    <property type="protein sequence ID" value="MCC2175766.1"/>
    <property type="molecule type" value="Genomic_DNA"/>
</dbReference>
<dbReference type="RefSeq" id="WP_227599996.1">
    <property type="nucleotide sequence ID" value="NZ_JAJEPX010000001.1"/>
</dbReference>
<dbReference type="InterPro" id="IPR032525">
    <property type="entry name" value="Peptidase_U32_C"/>
</dbReference>
<evidence type="ECO:0000256" key="2">
    <source>
        <dbReference type="ARBA" id="ARBA00022801"/>
    </source>
</evidence>
<keyword evidence="1" id="KW-0645">Protease</keyword>
<protein>
    <submittedName>
        <fullName evidence="5">U32 family peptidase</fullName>
    </submittedName>
</protein>
<dbReference type="GO" id="GO:0008233">
    <property type="term" value="F:peptidase activity"/>
    <property type="evidence" value="ECO:0007669"/>
    <property type="project" value="UniProtKB-KW"/>
</dbReference>
<evidence type="ECO:0000256" key="3">
    <source>
        <dbReference type="ARBA" id="ARBA00038374"/>
    </source>
</evidence>
<dbReference type="GO" id="GO:0006508">
    <property type="term" value="P:proteolysis"/>
    <property type="evidence" value="ECO:0007669"/>
    <property type="project" value="UniProtKB-KW"/>
</dbReference>
<dbReference type="PANTHER" id="PTHR30217:SF6">
    <property type="entry name" value="TRNA HYDROXYLATION PROTEIN P"/>
    <property type="match status" value="1"/>
</dbReference>
<evidence type="ECO:0000313" key="6">
    <source>
        <dbReference type="Proteomes" id="UP001298753"/>
    </source>
</evidence>
<dbReference type="AlphaFoldDB" id="A0AAW4VS82"/>